<dbReference type="EMBL" id="VCIW01000003">
    <property type="protein sequence ID" value="TLS53284.1"/>
    <property type="molecule type" value="Genomic_DNA"/>
</dbReference>
<accession>A0A5R9GIM0</accession>
<dbReference type="OrthoDB" id="2360753at2"/>
<name>A0A5R9GIM0_9BACL</name>
<sequence>MTLSEAELVNALCLHMAERKGIRPENVRVELIYDDELGFSAELNVEGRDIVWIEANMAEAVSRYVHKQYGKQAYRDDISFRLAEEIVVDVK</sequence>
<dbReference type="Proteomes" id="UP000309676">
    <property type="component" value="Unassembled WGS sequence"/>
</dbReference>
<dbReference type="AlphaFoldDB" id="A0A5R9GIM0"/>
<reference evidence="1 2" key="1">
    <citation type="submission" date="2019-05" db="EMBL/GenBank/DDBJ databases">
        <authorList>
            <person name="Narsing Rao M.P."/>
            <person name="Li W.J."/>
        </authorList>
    </citation>
    <scope>NUCLEOTIDE SEQUENCE [LARGE SCALE GENOMIC DNA]</scope>
    <source>
        <strain evidence="1 2">SYSU_K30003</strain>
    </source>
</reference>
<proteinExistence type="predicted"/>
<keyword evidence="2" id="KW-1185">Reference proteome</keyword>
<dbReference type="Pfam" id="PF10850">
    <property type="entry name" value="DUF2653"/>
    <property type="match status" value="1"/>
</dbReference>
<comment type="caution">
    <text evidence="1">The sequence shown here is derived from an EMBL/GenBank/DDBJ whole genome shotgun (WGS) entry which is preliminary data.</text>
</comment>
<dbReference type="RefSeq" id="WP_138193524.1">
    <property type="nucleotide sequence ID" value="NZ_VCIW01000003.1"/>
</dbReference>
<dbReference type="InterPro" id="IPR020516">
    <property type="entry name" value="Uncharacterised_YxcD"/>
</dbReference>
<protein>
    <submittedName>
        <fullName evidence="1">DUF2653 family protein</fullName>
    </submittedName>
</protein>
<evidence type="ECO:0000313" key="2">
    <source>
        <dbReference type="Proteomes" id="UP000309676"/>
    </source>
</evidence>
<organism evidence="1 2">
    <name type="scientific">Paenibacillus antri</name>
    <dbReference type="NCBI Taxonomy" id="2582848"/>
    <lineage>
        <taxon>Bacteria</taxon>
        <taxon>Bacillati</taxon>
        <taxon>Bacillota</taxon>
        <taxon>Bacilli</taxon>
        <taxon>Bacillales</taxon>
        <taxon>Paenibacillaceae</taxon>
        <taxon>Paenibacillus</taxon>
    </lineage>
</organism>
<evidence type="ECO:0000313" key="1">
    <source>
        <dbReference type="EMBL" id="TLS53284.1"/>
    </source>
</evidence>
<gene>
    <name evidence="1" type="ORF">FE782_07570</name>
</gene>